<reference evidence="1" key="1">
    <citation type="journal article" date="2013" name="Environ. Microbiol.">
        <title>Microbiota from the distal guts of lean and obese adolescents exhibit partial functional redundancy besides clear differences in community structure.</title>
        <authorList>
            <person name="Ferrer M."/>
            <person name="Ruiz A."/>
            <person name="Lanza F."/>
            <person name="Haange S.B."/>
            <person name="Oberbach A."/>
            <person name="Till H."/>
            <person name="Bargiela R."/>
            <person name="Campoy C."/>
            <person name="Segura M.T."/>
            <person name="Richter M."/>
            <person name="von Bergen M."/>
            <person name="Seifert J."/>
            <person name="Suarez A."/>
        </authorList>
    </citation>
    <scope>NUCLEOTIDE SEQUENCE</scope>
</reference>
<accession>K1TCS7</accession>
<comment type="caution">
    <text evidence="1">The sequence shown here is derived from an EMBL/GenBank/DDBJ whole genome shotgun (WGS) entry which is preliminary data.</text>
</comment>
<evidence type="ECO:0000313" key="1">
    <source>
        <dbReference type="EMBL" id="EKC56996.1"/>
    </source>
</evidence>
<dbReference type="InterPro" id="IPR013780">
    <property type="entry name" value="Glyco_hydro_b"/>
</dbReference>
<gene>
    <name evidence="1" type="ORF">LEA_14560</name>
</gene>
<feature type="non-terminal residue" evidence="1">
    <location>
        <position position="1"/>
    </location>
</feature>
<dbReference type="SUPFAM" id="SSF51011">
    <property type="entry name" value="Glycosyl hydrolase domain"/>
    <property type="match status" value="1"/>
</dbReference>
<dbReference type="AlphaFoldDB" id="K1TCS7"/>
<organism evidence="1">
    <name type="scientific">human gut metagenome</name>
    <dbReference type="NCBI Taxonomy" id="408170"/>
    <lineage>
        <taxon>unclassified sequences</taxon>
        <taxon>metagenomes</taxon>
        <taxon>organismal metagenomes</taxon>
    </lineage>
</organism>
<name>K1TCS7_9ZZZZ</name>
<dbReference type="Gene3D" id="2.60.40.1180">
    <property type="entry name" value="Golgi alpha-mannosidase II"/>
    <property type="match status" value="1"/>
</dbReference>
<dbReference type="EMBL" id="AJWY01009914">
    <property type="protein sequence ID" value="EKC56996.1"/>
    <property type="molecule type" value="Genomic_DNA"/>
</dbReference>
<protein>
    <submittedName>
        <fullName evidence="1">Alpha amylase</fullName>
    </submittedName>
</protein>
<proteinExistence type="predicted"/>
<sequence>TSVDWSECSDIYQEYGCLMGLYNKYPALRKGILTGYPASDVLMYQKSDGKDAFMILVNVRNRDVSVILPEGWKHHVATDIYENKPLELMNEIKLNALEYRIIRF</sequence>